<evidence type="ECO:0000256" key="1">
    <source>
        <dbReference type="ARBA" id="ARBA00004123"/>
    </source>
</evidence>
<feature type="compositionally biased region" description="Low complexity" evidence="9">
    <location>
        <begin position="552"/>
        <end position="576"/>
    </location>
</feature>
<sequence length="630" mass="68148">MANPAPNGPNGAMSPPPQKPPPFPAYQNSASPPNASPYAPPPAKRPRLSPDPRSPNGNVPPGNLPQYGANPNFMPPNNAFGQGRVASPAQSPYSPVYAGSPKNSFNSPQPYQPQQNAWSSQPTTPAAGPGRQGSPTNPSQMMPPPPRPNKEEKEEKVSADDISDSLYGSGVNLKDEENYMHNMFNNRHRPADSFTTNQSASFGSSTMSLNNSFNLLTQGTSFGSQAQDGPFAGTLGEPQSQEQIEQQERMKRAQAATARNEKLQYHLNHPFLEGNCVRRRLDARARSEGVLLPTQGLYVRTEPETRVMTNGAANEGIVAVRPESLVEQGSQFDHLLSLISLAANERLRGLIDEAYTLARARRYGDHGRVPPEFADIAEGEGRRIKESVVPESISGTQWDKIPDSALSPNALTGYNDKSATPQPQSTFSFQGRLNTSLRNLAEEDRKAEEARIKKREARRRAAENATNPATTGEEDILDPSTPNASDAGLTAKLSKKEQAKRDKASKEGAEAQSHTTTNATAAMMAMGKKASKYSWLSGGSMPTNRFAKPSASGTSTPTKTSNSSTANNAPNGTNTTDKGPDTGKKAGMHWGEWREEGEGGKGLQARDLALVLERDGRERKALQRVWNKMR</sequence>
<feature type="region of interest" description="Disordered" evidence="9">
    <location>
        <begin position="1"/>
        <end position="170"/>
    </location>
</feature>
<dbReference type="InterPro" id="IPR007900">
    <property type="entry name" value="TAF4_C"/>
</dbReference>
<feature type="compositionally biased region" description="Pro residues" evidence="9">
    <location>
        <begin position="34"/>
        <end position="43"/>
    </location>
</feature>
<dbReference type="Proteomes" id="UP001303373">
    <property type="component" value="Chromosome 10"/>
</dbReference>
<keyword evidence="5" id="KW-0804">Transcription</keyword>
<dbReference type="GO" id="GO:0006352">
    <property type="term" value="P:DNA-templated transcription initiation"/>
    <property type="evidence" value="ECO:0007669"/>
    <property type="project" value="InterPro"/>
</dbReference>
<evidence type="ECO:0000256" key="7">
    <source>
        <dbReference type="ARBA" id="ARBA00025346"/>
    </source>
</evidence>
<dbReference type="GO" id="GO:0005669">
    <property type="term" value="C:transcription factor TFIID complex"/>
    <property type="evidence" value="ECO:0007669"/>
    <property type="project" value="InterPro"/>
</dbReference>
<evidence type="ECO:0000313" key="12">
    <source>
        <dbReference type="Proteomes" id="UP001303373"/>
    </source>
</evidence>
<feature type="compositionally biased region" description="Basic and acidic residues" evidence="9">
    <location>
        <begin position="494"/>
        <end position="509"/>
    </location>
</feature>
<evidence type="ECO:0000256" key="8">
    <source>
        <dbReference type="ARBA" id="ARBA00031747"/>
    </source>
</evidence>
<keyword evidence="6" id="KW-0539">Nucleus</keyword>
<keyword evidence="12" id="KW-1185">Reference proteome</keyword>
<evidence type="ECO:0000256" key="9">
    <source>
        <dbReference type="SAM" id="MobiDB-lite"/>
    </source>
</evidence>
<feature type="compositionally biased region" description="Basic and acidic residues" evidence="9">
    <location>
        <begin position="148"/>
        <end position="159"/>
    </location>
</feature>
<feature type="compositionally biased region" description="Polar residues" evidence="9">
    <location>
        <begin position="101"/>
        <end position="124"/>
    </location>
</feature>
<feature type="compositionally biased region" description="Low complexity" evidence="9">
    <location>
        <begin position="69"/>
        <end position="80"/>
    </location>
</feature>
<organism evidence="11 12">
    <name type="scientific">Acrodontium crateriforme</name>
    <dbReference type="NCBI Taxonomy" id="150365"/>
    <lineage>
        <taxon>Eukaryota</taxon>
        <taxon>Fungi</taxon>
        <taxon>Dikarya</taxon>
        <taxon>Ascomycota</taxon>
        <taxon>Pezizomycotina</taxon>
        <taxon>Dothideomycetes</taxon>
        <taxon>Dothideomycetidae</taxon>
        <taxon>Mycosphaerellales</taxon>
        <taxon>Teratosphaeriaceae</taxon>
        <taxon>Acrodontium</taxon>
    </lineage>
</organism>
<feature type="region of interest" description="Disordered" evidence="9">
    <location>
        <begin position="399"/>
        <end position="517"/>
    </location>
</feature>
<gene>
    <name evidence="11" type="ORF">R9X50_00617000</name>
</gene>
<feature type="compositionally biased region" description="Pro residues" evidence="9">
    <location>
        <begin position="14"/>
        <end position="24"/>
    </location>
</feature>
<evidence type="ECO:0000256" key="5">
    <source>
        <dbReference type="ARBA" id="ARBA00023163"/>
    </source>
</evidence>
<proteinExistence type="inferred from homology"/>
<feature type="region of interest" description="Disordered" evidence="9">
    <location>
        <begin position="544"/>
        <end position="601"/>
    </location>
</feature>
<name>A0AAQ3MAK9_9PEZI</name>
<feature type="domain" description="Transcription initiation factor TFIID component TAF4 C-terminal" evidence="10">
    <location>
        <begin position="334"/>
        <end position="620"/>
    </location>
</feature>
<comment type="subcellular location">
    <subcellularLocation>
        <location evidence="1">Nucleus</location>
    </subcellularLocation>
</comment>
<feature type="compositionally biased region" description="Polar residues" evidence="9">
    <location>
        <begin position="406"/>
        <end position="438"/>
    </location>
</feature>
<evidence type="ECO:0000256" key="6">
    <source>
        <dbReference type="ARBA" id="ARBA00023242"/>
    </source>
</evidence>
<evidence type="ECO:0000256" key="4">
    <source>
        <dbReference type="ARBA" id="ARBA00023015"/>
    </source>
</evidence>
<comment type="function">
    <text evidence="7">Functions as a component of the DNA-binding general transcription factor complex TFIID. Binding of TFIID to a promoter (with or without TATA element) is the initial step in pre-initiation complex (PIC) formation. TFIID plays a key role in the regulation of gene expression by RNA polymerase II through different activities such as transcription activator interaction, core promoter recognition and selectivity, TFIIA and TFIIB interaction, chromatin modification (histone acetylation by TAF1), facilitation of DNA opening and initiation of transcription.</text>
</comment>
<comment type="similarity">
    <text evidence="2">Belongs to the TAF4 family.</text>
</comment>
<evidence type="ECO:0000259" key="10">
    <source>
        <dbReference type="Pfam" id="PF05236"/>
    </source>
</evidence>
<reference evidence="11 12" key="1">
    <citation type="submission" date="2023-11" db="EMBL/GenBank/DDBJ databases">
        <title>An acidophilic fungus is an integral part of prey digestion in a carnivorous sundew plant.</title>
        <authorList>
            <person name="Tsai I.J."/>
        </authorList>
    </citation>
    <scope>NUCLEOTIDE SEQUENCE [LARGE SCALE GENOMIC DNA]</scope>
    <source>
        <strain evidence="11">169a</strain>
    </source>
</reference>
<evidence type="ECO:0000256" key="2">
    <source>
        <dbReference type="ARBA" id="ARBA00006178"/>
    </source>
</evidence>
<accession>A0AAQ3MAK9</accession>
<dbReference type="EMBL" id="CP138589">
    <property type="protein sequence ID" value="WPH03293.1"/>
    <property type="molecule type" value="Genomic_DNA"/>
</dbReference>
<feature type="compositionally biased region" description="Basic and acidic residues" evidence="9">
    <location>
        <begin position="440"/>
        <end position="451"/>
    </location>
</feature>
<dbReference type="AlphaFoldDB" id="A0AAQ3MAK9"/>
<evidence type="ECO:0000256" key="3">
    <source>
        <dbReference type="ARBA" id="ARBA00017306"/>
    </source>
</evidence>
<keyword evidence="4" id="KW-0805">Transcription regulation</keyword>
<protein>
    <recommendedName>
        <fullName evidence="3">Transcription initiation factor TFIID subunit 4</fullName>
    </recommendedName>
    <alternativeName>
        <fullName evidence="8">TBP-associated factor 4</fullName>
    </alternativeName>
</protein>
<evidence type="ECO:0000313" key="11">
    <source>
        <dbReference type="EMBL" id="WPH03293.1"/>
    </source>
</evidence>
<dbReference type="Pfam" id="PF05236">
    <property type="entry name" value="TAF4"/>
    <property type="match status" value="1"/>
</dbReference>